<keyword evidence="3 6" id="KW-1133">Transmembrane helix</keyword>
<feature type="transmembrane region" description="Helical" evidence="6">
    <location>
        <begin position="67"/>
        <end position="90"/>
    </location>
</feature>
<evidence type="ECO:0000256" key="2">
    <source>
        <dbReference type="ARBA" id="ARBA00022692"/>
    </source>
</evidence>
<protein>
    <recommendedName>
        <fullName evidence="6">Transport permease protein</fullName>
    </recommendedName>
</protein>
<name>S3ZZW7_9ACTN</name>
<keyword evidence="5" id="KW-0046">Antibiotic resistance</keyword>
<dbReference type="GO" id="GO:0046677">
    <property type="term" value="P:response to antibiotic"/>
    <property type="evidence" value="ECO:0007669"/>
    <property type="project" value="UniProtKB-KW"/>
</dbReference>
<feature type="transmembrane region" description="Helical" evidence="6">
    <location>
        <begin position="32"/>
        <end position="52"/>
    </location>
</feature>
<dbReference type="PIRSF" id="PIRSF006648">
    <property type="entry name" value="DrrB"/>
    <property type="match status" value="1"/>
</dbReference>
<feature type="transmembrane region" description="Helical" evidence="6">
    <location>
        <begin position="111"/>
        <end position="136"/>
    </location>
</feature>
<dbReference type="EMBL" id="AOPZ01000124">
    <property type="protein sequence ID" value="EPH43990.1"/>
    <property type="molecule type" value="Genomic_DNA"/>
</dbReference>
<comment type="similarity">
    <text evidence="6">Belongs to the ABC-2 integral membrane protein family.</text>
</comment>
<dbReference type="InterPro" id="IPR013525">
    <property type="entry name" value="ABC2_TM"/>
</dbReference>
<keyword evidence="9" id="KW-1185">Reference proteome</keyword>
<evidence type="ECO:0000313" key="9">
    <source>
        <dbReference type="Proteomes" id="UP000014629"/>
    </source>
</evidence>
<dbReference type="InterPro" id="IPR051784">
    <property type="entry name" value="Nod_factor_ABC_transporter"/>
</dbReference>
<comment type="subcellular location">
    <subcellularLocation>
        <location evidence="6">Cell membrane</location>
        <topology evidence="6">Multi-pass membrane protein</topology>
    </subcellularLocation>
    <subcellularLocation>
        <location evidence="1">Membrane</location>
        <topology evidence="1">Multi-pass membrane protein</topology>
    </subcellularLocation>
</comment>
<dbReference type="PANTHER" id="PTHR43229:SF2">
    <property type="entry name" value="NODULATION PROTEIN J"/>
    <property type="match status" value="1"/>
</dbReference>
<evidence type="ECO:0000256" key="4">
    <source>
        <dbReference type="ARBA" id="ARBA00023136"/>
    </source>
</evidence>
<feature type="transmembrane region" description="Helical" evidence="6">
    <location>
        <begin position="235"/>
        <end position="258"/>
    </location>
</feature>
<gene>
    <name evidence="8" type="ORF">STRAU_2954</name>
</gene>
<proteinExistence type="inferred from homology"/>
<dbReference type="GO" id="GO:0140359">
    <property type="term" value="F:ABC-type transporter activity"/>
    <property type="evidence" value="ECO:0007669"/>
    <property type="project" value="InterPro"/>
</dbReference>
<keyword evidence="2 6" id="KW-0812">Transmembrane</keyword>
<reference evidence="8 9" key="1">
    <citation type="submission" date="2013-02" db="EMBL/GenBank/DDBJ databases">
        <title>Draft Genome Sequence of Streptomyces aurantiacus, Which Produces Setomimycin.</title>
        <authorList>
            <person name="Gruening B.A."/>
            <person name="Praeg A."/>
            <person name="Erxleben A."/>
            <person name="Guenther S."/>
            <person name="Mueller M."/>
        </authorList>
    </citation>
    <scope>NUCLEOTIDE SEQUENCE [LARGE SCALE GENOMIC DNA]</scope>
    <source>
        <strain evidence="8 9">JA 4570</strain>
    </source>
</reference>
<keyword evidence="6" id="KW-1003">Cell membrane</keyword>
<keyword evidence="4 6" id="KW-0472">Membrane</keyword>
<dbReference type="InterPro" id="IPR047817">
    <property type="entry name" value="ABC2_TM_bact-type"/>
</dbReference>
<evidence type="ECO:0000256" key="6">
    <source>
        <dbReference type="RuleBase" id="RU361157"/>
    </source>
</evidence>
<dbReference type="PANTHER" id="PTHR43229">
    <property type="entry name" value="NODULATION PROTEIN J"/>
    <property type="match status" value="1"/>
</dbReference>
<dbReference type="InterPro" id="IPR000412">
    <property type="entry name" value="ABC_2_transport"/>
</dbReference>
<dbReference type="Pfam" id="PF01061">
    <property type="entry name" value="ABC2_membrane"/>
    <property type="match status" value="1"/>
</dbReference>
<feature type="domain" description="ABC transmembrane type-2" evidence="7">
    <location>
        <begin position="32"/>
        <end position="263"/>
    </location>
</feature>
<evidence type="ECO:0000256" key="1">
    <source>
        <dbReference type="ARBA" id="ARBA00004141"/>
    </source>
</evidence>
<organism evidence="8 9">
    <name type="scientific">Streptomyces aurantiacus JA 4570</name>
    <dbReference type="NCBI Taxonomy" id="1286094"/>
    <lineage>
        <taxon>Bacteria</taxon>
        <taxon>Bacillati</taxon>
        <taxon>Actinomycetota</taxon>
        <taxon>Actinomycetes</taxon>
        <taxon>Kitasatosporales</taxon>
        <taxon>Streptomycetaceae</taxon>
        <taxon>Streptomyces</taxon>
        <taxon>Streptomyces aurantiacus group</taxon>
    </lineage>
</organism>
<dbReference type="Proteomes" id="UP000014629">
    <property type="component" value="Unassembled WGS sequence"/>
</dbReference>
<evidence type="ECO:0000256" key="5">
    <source>
        <dbReference type="ARBA" id="ARBA00023251"/>
    </source>
</evidence>
<comment type="caution">
    <text evidence="8">The sequence shown here is derived from an EMBL/GenBank/DDBJ whole genome shotgun (WGS) entry which is preliminary data.</text>
</comment>
<dbReference type="PATRIC" id="fig|1286094.4.peg.2925"/>
<dbReference type="AlphaFoldDB" id="S3ZZW7"/>
<dbReference type="GO" id="GO:0043190">
    <property type="term" value="C:ATP-binding cassette (ABC) transporter complex"/>
    <property type="evidence" value="ECO:0007669"/>
    <property type="project" value="InterPro"/>
</dbReference>
<evidence type="ECO:0000313" key="8">
    <source>
        <dbReference type="EMBL" id="EPH43990.1"/>
    </source>
</evidence>
<accession>S3ZZW7</accession>
<feature type="transmembrane region" description="Helical" evidence="6">
    <location>
        <begin position="148"/>
        <end position="171"/>
    </location>
</feature>
<evidence type="ECO:0000259" key="7">
    <source>
        <dbReference type="PROSITE" id="PS51012"/>
    </source>
</evidence>
<keyword evidence="6" id="KW-0813">Transport</keyword>
<sequence>MAGVGAGALASALIEIETVAARRLRRLRRAPGGLVGIIMNPIIVLVAFGYLLGASVEVPGGSDYSEYIFAGGLMQVGLAGITPTAMAVALDLRSGLVDRLRSLPISKATVLIGHSIGDLVTGLFGMAVVTVVGLALGWRPHGDPLSVLAGFAVAAAFVYAMVWVGIMLGLLWRNPETISSIGGLIAVLFSFLSTGFISSEKMPALVRPIAEWNPVSAVVTVVRQLWDNPQHVSGFAATHSVLVAVLSLTAVLLVAGAISMRRYRADAH</sequence>
<evidence type="ECO:0000256" key="3">
    <source>
        <dbReference type="ARBA" id="ARBA00022989"/>
    </source>
</evidence>
<feature type="transmembrane region" description="Helical" evidence="6">
    <location>
        <begin position="178"/>
        <end position="197"/>
    </location>
</feature>
<dbReference type="PROSITE" id="PS51012">
    <property type="entry name" value="ABC_TM2"/>
    <property type="match status" value="1"/>
</dbReference>